<dbReference type="EMBL" id="JAGEOJ010000001">
    <property type="protein sequence ID" value="MBO2445465.1"/>
    <property type="molecule type" value="Genomic_DNA"/>
</dbReference>
<protein>
    <submittedName>
        <fullName evidence="1">Uncharacterized protein</fullName>
    </submittedName>
</protein>
<keyword evidence="2" id="KW-1185">Reference proteome</keyword>
<evidence type="ECO:0000313" key="2">
    <source>
        <dbReference type="Proteomes" id="UP000669179"/>
    </source>
</evidence>
<reference evidence="1" key="1">
    <citation type="submission" date="2021-03" db="EMBL/GenBank/DDBJ databases">
        <authorList>
            <person name="Kanchanasin P."/>
            <person name="Saeng-In P."/>
            <person name="Phongsopitanun W."/>
            <person name="Yuki M."/>
            <person name="Kudo T."/>
            <person name="Ohkuma M."/>
            <person name="Tanasupawat S."/>
        </authorList>
    </citation>
    <scope>NUCLEOTIDE SEQUENCE</scope>
    <source>
        <strain evidence="1">GKU 128</strain>
    </source>
</reference>
<accession>A0A939T730</accession>
<dbReference type="AlphaFoldDB" id="A0A939T730"/>
<name>A0A939T730_9ACTN</name>
<organism evidence="1 2">
    <name type="scientific">Actinomadura barringtoniae</name>
    <dbReference type="NCBI Taxonomy" id="1427535"/>
    <lineage>
        <taxon>Bacteria</taxon>
        <taxon>Bacillati</taxon>
        <taxon>Actinomycetota</taxon>
        <taxon>Actinomycetes</taxon>
        <taxon>Streptosporangiales</taxon>
        <taxon>Thermomonosporaceae</taxon>
        <taxon>Actinomadura</taxon>
    </lineage>
</organism>
<gene>
    <name evidence="1" type="ORF">J4573_00005</name>
</gene>
<evidence type="ECO:0000313" key="1">
    <source>
        <dbReference type="EMBL" id="MBO2445465.1"/>
    </source>
</evidence>
<sequence>MSAFSPVFQAFAADCSAAAIQRQDVLNDHLGAAPHTIDLNARTLAGQGSVYGGLTSLGSFSHCSQTWLWSWDNPHLGWDHPAVRPLRTIVKFGERHDIPELTTGHIDLADFPDPHQAASTMAIAASYVLGGNGVWSCRINDGKGSTYVHLDDPRLPVAGFEPLAAPRLLMTAVEVFPADHRRVVRGYFERLDLPYKEDEDVIMGGPDGGAQVVVGFTGHGLLDRISTTAR</sequence>
<dbReference type="Proteomes" id="UP000669179">
    <property type="component" value="Unassembled WGS sequence"/>
</dbReference>
<dbReference type="InterPro" id="IPR049249">
    <property type="entry name" value="DUF6882"/>
</dbReference>
<comment type="caution">
    <text evidence="1">The sequence shown here is derived from an EMBL/GenBank/DDBJ whole genome shotgun (WGS) entry which is preliminary data.</text>
</comment>
<proteinExistence type="predicted"/>
<dbReference type="RefSeq" id="WP_208253093.1">
    <property type="nucleotide sequence ID" value="NZ_JAGEOJ010000001.1"/>
</dbReference>
<dbReference type="Pfam" id="PF21813">
    <property type="entry name" value="DUF6882"/>
    <property type="match status" value="1"/>
</dbReference>